<sequence>MNHQLLLRLACATAIVASSDAATLFYADDFSGSDGSFNGASAPEVNTLGGSYALESFGEQQQLSGNSALLVRDPGGIAAGLRFGAAGDRYNWGTGSTAATILADGTLRISFDYATSNATDNNSWIAFGFGTANSDPASSDSRTYNRDEAEYGLRIEGDRVISFVNGGTDLSNVSYSSIGNNTFVPVTIDFGFTSFASGSTVTSVVSINGTEYLNESFTLDSTDDFRWEIGSSPFAGGDSFMDNLSIGTVPEPGTFAVLLVGAGATVLRRRRQR</sequence>
<dbReference type="NCBIfam" id="TIGR02595">
    <property type="entry name" value="PEP_CTERM"/>
    <property type="match status" value="1"/>
</dbReference>
<dbReference type="Proteomes" id="UP001374893">
    <property type="component" value="Chromosome"/>
</dbReference>
<evidence type="ECO:0000313" key="4">
    <source>
        <dbReference type="Proteomes" id="UP001374893"/>
    </source>
</evidence>
<protein>
    <recommendedName>
        <fullName evidence="2">Ice-binding protein C-terminal domain-containing protein</fullName>
    </recommendedName>
</protein>
<feature type="domain" description="Ice-binding protein C-terminal" evidence="2">
    <location>
        <begin position="248"/>
        <end position="271"/>
    </location>
</feature>
<evidence type="ECO:0000256" key="1">
    <source>
        <dbReference type="SAM" id="SignalP"/>
    </source>
</evidence>
<reference evidence="3 4" key="1">
    <citation type="submission" date="2021-06" db="EMBL/GenBank/DDBJ databases">
        <title>Complete genome of Haloferula helveola possessing various polysaccharide degrading enzymes.</title>
        <authorList>
            <person name="Takami H."/>
            <person name="Huang C."/>
            <person name="Hamasaki K."/>
        </authorList>
    </citation>
    <scope>NUCLEOTIDE SEQUENCE [LARGE SCALE GENOMIC DNA]</scope>
    <source>
        <strain evidence="3 4">CN-1</strain>
    </source>
</reference>
<feature type="signal peptide" evidence="1">
    <location>
        <begin position="1"/>
        <end position="21"/>
    </location>
</feature>
<accession>A0ABN6H2X7</accession>
<dbReference type="Pfam" id="PF07589">
    <property type="entry name" value="PEP-CTERM"/>
    <property type="match status" value="1"/>
</dbReference>
<dbReference type="InterPro" id="IPR013424">
    <property type="entry name" value="Ice-binding_C"/>
</dbReference>
<evidence type="ECO:0000259" key="2">
    <source>
        <dbReference type="Pfam" id="PF07589"/>
    </source>
</evidence>
<keyword evidence="1" id="KW-0732">Signal</keyword>
<gene>
    <name evidence="3" type="ORF">HAHE_18210</name>
</gene>
<feature type="chain" id="PRO_5046413238" description="Ice-binding protein C-terminal domain-containing protein" evidence="1">
    <location>
        <begin position="22"/>
        <end position="273"/>
    </location>
</feature>
<name>A0ABN6H2X7_9BACT</name>
<proteinExistence type="predicted"/>
<keyword evidence="4" id="KW-1185">Reference proteome</keyword>
<dbReference type="RefSeq" id="WP_338690379.1">
    <property type="nucleotide sequence ID" value="NZ_AP024702.1"/>
</dbReference>
<evidence type="ECO:0000313" key="3">
    <source>
        <dbReference type="EMBL" id="BCX47913.1"/>
    </source>
</evidence>
<dbReference type="EMBL" id="AP024702">
    <property type="protein sequence ID" value="BCX47913.1"/>
    <property type="molecule type" value="Genomic_DNA"/>
</dbReference>
<organism evidence="3 4">
    <name type="scientific">Haloferula helveola</name>
    <dbReference type="NCBI Taxonomy" id="490095"/>
    <lineage>
        <taxon>Bacteria</taxon>
        <taxon>Pseudomonadati</taxon>
        <taxon>Verrucomicrobiota</taxon>
        <taxon>Verrucomicrobiia</taxon>
        <taxon>Verrucomicrobiales</taxon>
        <taxon>Verrucomicrobiaceae</taxon>
        <taxon>Haloferula</taxon>
    </lineage>
</organism>